<accession>A0A4Q0Q5Y7</accession>
<feature type="region of interest" description="Disordered" evidence="1">
    <location>
        <begin position="46"/>
        <end position="76"/>
    </location>
</feature>
<organism evidence="2 3">
    <name type="scientific">Bradyrhizobium zhanjiangense</name>
    <dbReference type="NCBI Taxonomy" id="1325107"/>
    <lineage>
        <taxon>Bacteria</taxon>
        <taxon>Pseudomonadati</taxon>
        <taxon>Pseudomonadota</taxon>
        <taxon>Alphaproteobacteria</taxon>
        <taxon>Hyphomicrobiales</taxon>
        <taxon>Nitrobacteraceae</taxon>
        <taxon>Bradyrhizobium</taxon>
    </lineage>
</organism>
<proteinExistence type="predicted"/>
<reference evidence="2 3" key="1">
    <citation type="submission" date="2018-11" db="EMBL/GenBank/DDBJ databases">
        <title>Bradyrhizobium sp. nov., isolated from effective nodules of peanut in China.</title>
        <authorList>
            <person name="Li Y."/>
        </authorList>
    </citation>
    <scope>NUCLEOTIDE SEQUENCE [LARGE SCALE GENOMIC DNA]</scope>
    <source>
        <strain evidence="2 3">CCBAU 51770</strain>
    </source>
</reference>
<name>A0A4Q0Q5Y7_9BRAD</name>
<dbReference type="AlphaFoldDB" id="A0A4Q0Q5Y7"/>
<feature type="compositionally biased region" description="Basic and acidic residues" evidence="1">
    <location>
        <begin position="52"/>
        <end position="76"/>
    </location>
</feature>
<sequence>MAGLVPAIHVLAFTRRGRTWMPGTSPGMTSFFAGAVGLTTNCTVHHAPANPAHHDLSLRAAGHQRDPDPAHDARQP</sequence>
<evidence type="ECO:0000256" key="1">
    <source>
        <dbReference type="SAM" id="MobiDB-lite"/>
    </source>
</evidence>
<protein>
    <submittedName>
        <fullName evidence="2">Uncharacterized protein</fullName>
    </submittedName>
</protein>
<gene>
    <name evidence="2" type="ORF">EAS61_40200</name>
</gene>
<dbReference type="Proteomes" id="UP000290174">
    <property type="component" value="Unassembled WGS sequence"/>
</dbReference>
<evidence type="ECO:0000313" key="2">
    <source>
        <dbReference type="EMBL" id="RXG84024.1"/>
    </source>
</evidence>
<evidence type="ECO:0000313" key="3">
    <source>
        <dbReference type="Proteomes" id="UP000290174"/>
    </source>
</evidence>
<comment type="caution">
    <text evidence="2">The sequence shown here is derived from an EMBL/GenBank/DDBJ whole genome shotgun (WGS) entry which is preliminary data.</text>
</comment>
<dbReference type="EMBL" id="RKMK01000084">
    <property type="protein sequence ID" value="RXG84024.1"/>
    <property type="molecule type" value="Genomic_DNA"/>
</dbReference>